<dbReference type="AlphaFoldDB" id="A0AAV6K495"/>
<evidence type="ECO:0000313" key="3">
    <source>
        <dbReference type="Proteomes" id="UP000823749"/>
    </source>
</evidence>
<dbReference type="SUPFAM" id="SSF81383">
    <property type="entry name" value="F-box domain"/>
    <property type="match status" value="1"/>
</dbReference>
<feature type="domain" description="F-box" evidence="1">
    <location>
        <begin position="23"/>
        <end position="64"/>
    </location>
</feature>
<evidence type="ECO:0000259" key="1">
    <source>
        <dbReference type="SMART" id="SM00256"/>
    </source>
</evidence>
<dbReference type="Pfam" id="PF08268">
    <property type="entry name" value="FBA_3"/>
    <property type="match status" value="1"/>
</dbReference>
<accession>A0AAV6K495</accession>
<comment type="caution">
    <text evidence="2">The sequence shown here is derived from an EMBL/GenBank/DDBJ whole genome shotgun (WGS) entry which is preliminary data.</text>
</comment>
<proteinExistence type="predicted"/>
<protein>
    <recommendedName>
        <fullName evidence="1">F-box domain-containing protein</fullName>
    </recommendedName>
</protein>
<dbReference type="PANTHER" id="PTHR31111:SF138">
    <property type="entry name" value="F-BOX ASSOCIATED DOMAIN-CONTAINING PROTEIN"/>
    <property type="match status" value="1"/>
</dbReference>
<dbReference type="InterPro" id="IPR013187">
    <property type="entry name" value="F-box-assoc_dom_typ3"/>
</dbReference>
<dbReference type="InterPro" id="IPR017451">
    <property type="entry name" value="F-box-assoc_interact_dom"/>
</dbReference>
<dbReference type="InterPro" id="IPR001810">
    <property type="entry name" value="F-box_dom"/>
</dbReference>
<dbReference type="NCBIfam" id="TIGR01640">
    <property type="entry name" value="F_box_assoc_1"/>
    <property type="match status" value="1"/>
</dbReference>
<dbReference type="PANTHER" id="PTHR31111">
    <property type="entry name" value="BNAA05G37150D PROTEIN-RELATED"/>
    <property type="match status" value="1"/>
</dbReference>
<organism evidence="2 3">
    <name type="scientific">Rhododendron griersonianum</name>
    <dbReference type="NCBI Taxonomy" id="479676"/>
    <lineage>
        <taxon>Eukaryota</taxon>
        <taxon>Viridiplantae</taxon>
        <taxon>Streptophyta</taxon>
        <taxon>Embryophyta</taxon>
        <taxon>Tracheophyta</taxon>
        <taxon>Spermatophyta</taxon>
        <taxon>Magnoliopsida</taxon>
        <taxon>eudicotyledons</taxon>
        <taxon>Gunneridae</taxon>
        <taxon>Pentapetalae</taxon>
        <taxon>asterids</taxon>
        <taxon>Ericales</taxon>
        <taxon>Ericaceae</taxon>
        <taxon>Ericoideae</taxon>
        <taxon>Rhodoreae</taxon>
        <taxon>Rhododendron</taxon>
    </lineage>
</organism>
<dbReference type="Pfam" id="PF00646">
    <property type="entry name" value="F-box"/>
    <property type="match status" value="1"/>
</dbReference>
<dbReference type="Gene3D" id="1.20.1280.50">
    <property type="match status" value="1"/>
</dbReference>
<dbReference type="InterPro" id="IPR036047">
    <property type="entry name" value="F-box-like_dom_sf"/>
</dbReference>
<name>A0AAV6K495_9ERIC</name>
<evidence type="ECO:0000313" key="2">
    <source>
        <dbReference type="EMBL" id="KAG5547211.1"/>
    </source>
</evidence>
<dbReference type="CDD" id="cd22157">
    <property type="entry name" value="F-box_AtFBW1-like"/>
    <property type="match status" value="1"/>
</dbReference>
<dbReference type="EMBL" id="JACTNZ010000005">
    <property type="protein sequence ID" value="KAG5547211.1"/>
    <property type="molecule type" value="Genomic_DNA"/>
</dbReference>
<dbReference type="SMART" id="SM00256">
    <property type="entry name" value="FBOX"/>
    <property type="match status" value="1"/>
</dbReference>
<dbReference type="Proteomes" id="UP000823749">
    <property type="component" value="Chromosome 5"/>
</dbReference>
<reference evidence="2" key="1">
    <citation type="submission" date="2020-08" db="EMBL/GenBank/DDBJ databases">
        <title>Plant Genome Project.</title>
        <authorList>
            <person name="Zhang R.-G."/>
        </authorList>
    </citation>
    <scope>NUCLEOTIDE SEQUENCE</scope>
    <source>
        <strain evidence="2">WSP0</strain>
        <tissue evidence="2">Leaf</tissue>
    </source>
</reference>
<sequence>MVKERKRACGRGGGGGGVVPRDLPHDLVAGEVLTRLPAKSLMRFKCVSKLWRSTISHPCFCKAHRARSRLSRRDGCGGLIMVFPETITDDDDNDLLVGVGFFYATLPSSQGPPVIDLLYQFRIGSPRTEEEEEGVSYMKDYQGYTRFINGLFCLYTADRVSICNFSTREIMDLPAPPTRPFQKCLHYLGFDSTTNEYKVLKVCSVKYCKDEEEEEGEKLYFDSKFDVLTLGKDMSWRSLRDAPAIDAWKLSACIDGRLYWWDPAGRELVHFSFNNERFGFTSRPPRTRRHVGAIYQFRGDLALLVGFVDQALALWVFESGLGQTIEDHGETRDVKAYAWCLRHIQVPYPIANRDLKFLANLPTGEVLMTGIEEAAANSNSNSPFPMPIYSYDHTSRKSEKFITGKNYPSSRRKHARKLQVFYYEEDITPLDHLITNK</sequence>
<keyword evidence="3" id="KW-1185">Reference proteome</keyword>
<gene>
    <name evidence="2" type="ORF">RHGRI_013026</name>
</gene>